<gene>
    <name evidence="1" type="ORF">AVDCRST_MAG06-2981</name>
</gene>
<dbReference type="AlphaFoldDB" id="A0A6J4PDJ0"/>
<accession>A0A6J4PDJ0</accession>
<sequence>GFTPSAREAGVVVDGRLDRFAPDGDAGMPT</sequence>
<dbReference type="EMBL" id="CADCUP010000198">
    <property type="protein sequence ID" value="CAA9412972.1"/>
    <property type="molecule type" value="Genomic_DNA"/>
</dbReference>
<evidence type="ECO:0000313" key="1">
    <source>
        <dbReference type="EMBL" id="CAA9412972.1"/>
    </source>
</evidence>
<feature type="non-terminal residue" evidence="1">
    <location>
        <position position="1"/>
    </location>
</feature>
<name>A0A6J4PDJ0_9ACTN</name>
<organism evidence="1">
    <name type="scientific">uncultured Nocardioides sp</name>
    <dbReference type="NCBI Taxonomy" id="198441"/>
    <lineage>
        <taxon>Bacteria</taxon>
        <taxon>Bacillati</taxon>
        <taxon>Actinomycetota</taxon>
        <taxon>Actinomycetes</taxon>
        <taxon>Propionibacteriales</taxon>
        <taxon>Nocardioidaceae</taxon>
        <taxon>Nocardioides</taxon>
        <taxon>environmental samples</taxon>
    </lineage>
</organism>
<reference evidence="1" key="1">
    <citation type="submission" date="2020-02" db="EMBL/GenBank/DDBJ databases">
        <authorList>
            <person name="Meier V. D."/>
        </authorList>
    </citation>
    <scope>NUCLEOTIDE SEQUENCE</scope>
    <source>
        <strain evidence="1">AVDCRST_MAG06</strain>
    </source>
</reference>
<proteinExistence type="predicted"/>
<protein>
    <submittedName>
        <fullName evidence="1">Uncharacterized protein</fullName>
    </submittedName>
</protein>